<accession>A0A318KSM6</accession>
<dbReference type="RefSeq" id="WP_022939118.1">
    <property type="nucleotide sequence ID" value="NZ_CABKRQ010000008.1"/>
</dbReference>
<feature type="transmembrane region" description="Helical" evidence="5">
    <location>
        <begin position="37"/>
        <end position="55"/>
    </location>
</feature>
<evidence type="ECO:0000256" key="2">
    <source>
        <dbReference type="ARBA" id="ARBA00022692"/>
    </source>
</evidence>
<feature type="transmembrane region" description="Helical" evidence="5">
    <location>
        <begin position="6"/>
        <end position="25"/>
    </location>
</feature>
<evidence type="ECO:0000256" key="5">
    <source>
        <dbReference type="SAM" id="Phobius"/>
    </source>
</evidence>
<proteinExistence type="predicted"/>
<dbReference type="GO" id="GO:0016787">
    <property type="term" value="F:hydrolase activity"/>
    <property type="evidence" value="ECO:0007669"/>
    <property type="project" value="UniProtKB-KW"/>
</dbReference>
<name>A0A318KSM6_9FIRM</name>
<keyword evidence="3 5" id="KW-1133">Transmembrane helix</keyword>
<comment type="caution">
    <text evidence="6">The sequence shown here is derived from an EMBL/GenBank/DDBJ whole genome shotgun (WGS) entry which is preliminary data.</text>
</comment>
<keyword evidence="2 5" id="KW-0812">Transmembrane</keyword>
<dbReference type="OrthoDB" id="9811701at2"/>
<evidence type="ECO:0000313" key="6">
    <source>
        <dbReference type="EMBL" id="PXX78676.1"/>
    </source>
</evidence>
<dbReference type="PANTHER" id="PTHR30249:SF0">
    <property type="entry name" value="PLASTIDAL GLYCOLATE_GLYCERATE TRANSLOCATOR 1, CHLOROPLASTIC"/>
    <property type="match status" value="1"/>
</dbReference>
<feature type="transmembrane region" description="Helical" evidence="5">
    <location>
        <begin position="61"/>
        <end position="81"/>
    </location>
</feature>
<evidence type="ECO:0000313" key="7">
    <source>
        <dbReference type="Proteomes" id="UP000247612"/>
    </source>
</evidence>
<dbReference type="PANTHER" id="PTHR30249">
    <property type="entry name" value="PUTATIVE SEROTONIN TRANSPORTER"/>
    <property type="match status" value="1"/>
</dbReference>
<dbReference type="GO" id="GO:0016020">
    <property type="term" value="C:membrane"/>
    <property type="evidence" value="ECO:0007669"/>
    <property type="project" value="UniProtKB-SubCell"/>
</dbReference>
<dbReference type="AlphaFoldDB" id="A0A318KSM6"/>
<feature type="transmembrane region" description="Helical" evidence="5">
    <location>
        <begin position="93"/>
        <end position="118"/>
    </location>
</feature>
<sequence>MNEIIASPLFSIFLCIIAYKIGLLIQQKTKLAVANPLLIAILIVIVFLSAAGISLDQFNQGASFISMFLTPATCMLALSIYRQADKLKKNLIPILAGTLVGSIVSMTSVMLLCNVFQLDEAMAYSLIPKSVTTPIAMDVSASLGGIVPITIAAVIITGIIGAVLAPTLIKVFKIKDPVVRGIAIGTSSHALGTSKALEIGEVEGAMSGIALGLCGIITVILSLVLASFL</sequence>
<dbReference type="InterPro" id="IPR007300">
    <property type="entry name" value="CidB/LrgB"/>
</dbReference>
<evidence type="ECO:0000256" key="4">
    <source>
        <dbReference type="ARBA" id="ARBA00023136"/>
    </source>
</evidence>
<comment type="subcellular location">
    <subcellularLocation>
        <location evidence="1">Membrane</location>
        <topology evidence="1">Multi-pass membrane protein</topology>
    </subcellularLocation>
</comment>
<evidence type="ECO:0000256" key="1">
    <source>
        <dbReference type="ARBA" id="ARBA00004141"/>
    </source>
</evidence>
<evidence type="ECO:0000256" key="3">
    <source>
        <dbReference type="ARBA" id="ARBA00022989"/>
    </source>
</evidence>
<gene>
    <name evidence="6" type="ORF">DES51_107218</name>
</gene>
<dbReference type="STRING" id="1034346.GCA_000313565_02835"/>
<reference evidence="6 7" key="1">
    <citation type="submission" date="2018-05" db="EMBL/GenBank/DDBJ databases">
        <title>Genomic Encyclopedia of Type Strains, Phase IV (KMG-IV): sequencing the most valuable type-strain genomes for metagenomic binning, comparative biology and taxonomic classification.</title>
        <authorList>
            <person name="Goeker M."/>
        </authorList>
    </citation>
    <scope>NUCLEOTIDE SEQUENCE [LARGE SCALE GENOMIC DNA]</scope>
    <source>
        <strain evidence="6 7">JC118</strain>
    </source>
</reference>
<feature type="transmembrane region" description="Helical" evidence="5">
    <location>
        <begin position="205"/>
        <end position="228"/>
    </location>
</feature>
<keyword evidence="4 5" id="KW-0472">Membrane</keyword>
<keyword evidence="7" id="KW-1185">Reference proteome</keyword>
<dbReference type="Pfam" id="PF04172">
    <property type="entry name" value="LrgB"/>
    <property type="match status" value="1"/>
</dbReference>
<dbReference type="EMBL" id="QJKH01000007">
    <property type="protein sequence ID" value="PXX78676.1"/>
    <property type="molecule type" value="Genomic_DNA"/>
</dbReference>
<dbReference type="Proteomes" id="UP000247612">
    <property type="component" value="Unassembled WGS sequence"/>
</dbReference>
<feature type="transmembrane region" description="Helical" evidence="5">
    <location>
        <begin position="146"/>
        <end position="165"/>
    </location>
</feature>
<organism evidence="6 7">
    <name type="scientific">Dielma fastidiosa</name>
    <dbReference type="NCBI Taxonomy" id="1034346"/>
    <lineage>
        <taxon>Bacteria</taxon>
        <taxon>Bacillati</taxon>
        <taxon>Bacillota</taxon>
        <taxon>Erysipelotrichia</taxon>
        <taxon>Erysipelotrichales</taxon>
        <taxon>Erysipelotrichaceae</taxon>
        <taxon>Dielma</taxon>
    </lineage>
</organism>
<protein>
    <submittedName>
        <fullName evidence="6">Putative murein hydrolase (TIGR00659 family)</fullName>
    </submittedName>
</protein>
<keyword evidence="6" id="KW-0378">Hydrolase</keyword>